<feature type="compositionally biased region" description="Low complexity" evidence="1">
    <location>
        <begin position="155"/>
        <end position="165"/>
    </location>
</feature>
<dbReference type="SUPFAM" id="SSF50685">
    <property type="entry name" value="Barwin-like endoglucanases"/>
    <property type="match status" value="1"/>
</dbReference>
<evidence type="ECO:0000313" key="3">
    <source>
        <dbReference type="EMBL" id="KAG2202692.1"/>
    </source>
</evidence>
<comment type="caution">
    <text evidence="3">The sequence shown here is derived from an EMBL/GenBank/DDBJ whole genome shotgun (WGS) entry which is preliminary data.</text>
</comment>
<sequence length="253" mass="27216">MFKSSLFVSFAASIFSMANAATLSGSARITPQDYYGLPASALANNPPACGMPYNELNLARITAVAKMDTSATCGLCLKVVNSADTSKFIYVLAVDLGGSGLDLSIPSFEYLFGQRYDASPASWTTVASSYCNGIYTPGKVNNNQGIDAGSSSGGTTTAKTTSTKRTSTKKTTTKKTTTKKSTTKKSTTKKSTTKKTTTTKKSKTTSTKKTTKKLSSTKKSKTKATTKKIKTKSNWWNTTKKHRSHGDRKRRQH</sequence>
<dbReference type="Gene3D" id="2.40.40.10">
    <property type="entry name" value="RlpA-like domain"/>
    <property type="match status" value="1"/>
</dbReference>
<protein>
    <submittedName>
        <fullName evidence="3">Uncharacterized protein</fullName>
    </submittedName>
</protein>
<feature type="chain" id="PRO_5034487979" evidence="2">
    <location>
        <begin position="21"/>
        <end position="253"/>
    </location>
</feature>
<dbReference type="AlphaFoldDB" id="A0A8H7R2K0"/>
<evidence type="ECO:0000256" key="1">
    <source>
        <dbReference type="SAM" id="MobiDB-lite"/>
    </source>
</evidence>
<accession>A0A8H7R2K0</accession>
<feature type="compositionally biased region" description="Basic residues" evidence="1">
    <location>
        <begin position="209"/>
        <end position="231"/>
    </location>
</feature>
<keyword evidence="2" id="KW-0732">Signal</keyword>
<dbReference type="EMBL" id="JAEPRC010000252">
    <property type="protein sequence ID" value="KAG2202692.1"/>
    <property type="molecule type" value="Genomic_DNA"/>
</dbReference>
<feature type="region of interest" description="Disordered" evidence="1">
    <location>
        <begin position="142"/>
        <end position="253"/>
    </location>
</feature>
<feature type="signal peptide" evidence="2">
    <location>
        <begin position="1"/>
        <end position="20"/>
    </location>
</feature>
<dbReference type="Proteomes" id="UP000650833">
    <property type="component" value="Unassembled WGS sequence"/>
</dbReference>
<gene>
    <name evidence="3" type="ORF">INT46_000751</name>
</gene>
<keyword evidence="4" id="KW-1185">Reference proteome</keyword>
<feature type="compositionally biased region" description="Polar residues" evidence="1">
    <location>
        <begin position="142"/>
        <end position="154"/>
    </location>
</feature>
<feature type="compositionally biased region" description="Basic residues" evidence="1">
    <location>
        <begin position="166"/>
        <end position="203"/>
    </location>
</feature>
<organism evidence="3 4">
    <name type="scientific">Mucor plumbeus</name>
    <dbReference type="NCBI Taxonomy" id="97098"/>
    <lineage>
        <taxon>Eukaryota</taxon>
        <taxon>Fungi</taxon>
        <taxon>Fungi incertae sedis</taxon>
        <taxon>Mucoromycota</taxon>
        <taxon>Mucoromycotina</taxon>
        <taxon>Mucoromycetes</taxon>
        <taxon>Mucorales</taxon>
        <taxon>Mucorineae</taxon>
        <taxon>Mucoraceae</taxon>
        <taxon>Mucor</taxon>
    </lineage>
</organism>
<proteinExistence type="predicted"/>
<evidence type="ECO:0000313" key="4">
    <source>
        <dbReference type="Proteomes" id="UP000650833"/>
    </source>
</evidence>
<evidence type="ECO:0000256" key="2">
    <source>
        <dbReference type="SAM" id="SignalP"/>
    </source>
</evidence>
<feature type="compositionally biased region" description="Basic residues" evidence="1">
    <location>
        <begin position="239"/>
        <end position="253"/>
    </location>
</feature>
<dbReference type="OrthoDB" id="5561496at2759"/>
<dbReference type="InterPro" id="IPR036908">
    <property type="entry name" value="RlpA-like_sf"/>
</dbReference>
<reference evidence="3" key="1">
    <citation type="submission" date="2020-12" db="EMBL/GenBank/DDBJ databases">
        <title>Metabolic potential, ecology and presence of endohyphal bacteria is reflected in genomic diversity of Mucoromycotina.</title>
        <authorList>
            <person name="Muszewska A."/>
            <person name="Okrasinska A."/>
            <person name="Steczkiewicz K."/>
            <person name="Drgas O."/>
            <person name="Orlowska M."/>
            <person name="Perlinska-Lenart U."/>
            <person name="Aleksandrzak-Piekarczyk T."/>
            <person name="Szatraj K."/>
            <person name="Zielenkiewicz U."/>
            <person name="Pilsyk S."/>
            <person name="Malc E."/>
            <person name="Mieczkowski P."/>
            <person name="Kruszewska J.S."/>
            <person name="Biernat P."/>
            <person name="Pawlowska J."/>
        </authorList>
    </citation>
    <scope>NUCLEOTIDE SEQUENCE</scope>
    <source>
        <strain evidence="3">CBS 226.32</strain>
    </source>
</reference>
<name>A0A8H7R2K0_9FUNG</name>